<organism evidence="2 3">
    <name type="scientific">Flagellimonas taeanensis</name>
    <dbReference type="NCBI Taxonomy" id="1005926"/>
    <lineage>
        <taxon>Bacteria</taxon>
        <taxon>Pseudomonadati</taxon>
        <taxon>Bacteroidota</taxon>
        <taxon>Flavobacteriia</taxon>
        <taxon>Flavobacteriales</taxon>
        <taxon>Flavobacteriaceae</taxon>
        <taxon>Flagellimonas</taxon>
    </lineage>
</organism>
<accession>A0A1M6T201</accession>
<dbReference type="STRING" id="1055723.SAMN05216293_1188"/>
<proteinExistence type="predicted"/>
<evidence type="ECO:0000313" key="3">
    <source>
        <dbReference type="Proteomes" id="UP000184031"/>
    </source>
</evidence>
<dbReference type="Proteomes" id="UP000198940">
    <property type="component" value="Unassembled WGS sequence"/>
</dbReference>
<gene>
    <name evidence="1" type="ORF">SAMN04487891_10327</name>
    <name evidence="2" type="ORF">SAMN05216293_1188</name>
</gene>
<dbReference type="Gene3D" id="3.10.450.50">
    <property type="match status" value="1"/>
</dbReference>
<evidence type="ECO:0000313" key="1">
    <source>
        <dbReference type="EMBL" id="SFB84809.1"/>
    </source>
</evidence>
<evidence type="ECO:0008006" key="5">
    <source>
        <dbReference type="Google" id="ProtNLM"/>
    </source>
</evidence>
<keyword evidence="4" id="KW-1185">Reference proteome</keyword>
<dbReference type="RefSeq" id="WP_231562611.1">
    <property type="nucleotide sequence ID" value="NZ_FOKU01000003.1"/>
</dbReference>
<evidence type="ECO:0000313" key="4">
    <source>
        <dbReference type="Proteomes" id="UP000198940"/>
    </source>
</evidence>
<dbReference type="SUPFAM" id="SSF54427">
    <property type="entry name" value="NTF2-like"/>
    <property type="match status" value="1"/>
</dbReference>
<reference evidence="2 3" key="1">
    <citation type="submission" date="2016-11" db="EMBL/GenBank/DDBJ databases">
        <authorList>
            <person name="Varghese N."/>
            <person name="Submissions S."/>
        </authorList>
    </citation>
    <scope>NUCLEOTIDE SEQUENCE [LARGE SCALE GENOMIC DNA]</scope>
    <source>
        <strain evidence="2 3">CGMCC 1.12174</strain>
        <strain evidence="1 4">DSM 26351</strain>
    </source>
</reference>
<sequence>MIKWIDNIPFWVYIDVFYTHMIKLTTIIKHHMKYFLCAIIFLTTSISSIAQGKTDVTVKSINGIIDELLDQITIEKGEKMDTIAIRNLFHPSAIFTVADVTNAETVSLNDFLILLKDPYYEQGYLEKEIHKVVDQYNGIAQVFQTFYGKDSEGVEEKGINSYQLTYYGGRWWIVSLLWTIESKSAGIPVKYGGE</sequence>
<dbReference type="Proteomes" id="UP000184031">
    <property type="component" value="Unassembled WGS sequence"/>
</dbReference>
<comment type="caution">
    <text evidence="2">The sequence shown here is derived from an EMBL/GenBank/DDBJ whole genome shotgun (WGS) entry which is preliminary data.</text>
</comment>
<name>A0A1M6T201_9FLAO</name>
<evidence type="ECO:0000313" key="2">
    <source>
        <dbReference type="EMBL" id="SHK50947.1"/>
    </source>
</evidence>
<dbReference type="EMBL" id="FOKU01000003">
    <property type="protein sequence ID" value="SFB84809.1"/>
    <property type="molecule type" value="Genomic_DNA"/>
</dbReference>
<protein>
    <recommendedName>
        <fullName evidence="5">DUF4440 domain-containing protein</fullName>
    </recommendedName>
</protein>
<dbReference type="AlphaFoldDB" id="A0A1M6T201"/>
<dbReference type="InterPro" id="IPR032710">
    <property type="entry name" value="NTF2-like_dom_sf"/>
</dbReference>
<dbReference type="EMBL" id="FRAT01000003">
    <property type="protein sequence ID" value="SHK50947.1"/>
    <property type="molecule type" value="Genomic_DNA"/>
</dbReference>